<dbReference type="PANTHER" id="PTHR34596:SF2">
    <property type="entry name" value="CHITOPORIN"/>
    <property type="match status" value="1"/>
</dbReference>
<evidence type="ECO:0000313" key="4">
    <source>
        <dbReference type="EMBL" id="CAD5109976.1"/>
    </source>
</evidence>
<dbReference type="Proteomes" id="UP000583387">
    <property type="component" value="Unassembled WGS sequence"/>
</dbReference>
<keyword evidence="3" id="KW-0732">Signal</keyword>
<name>A0A7U7IB79_9GAMM</name>
<protein>
    <submittedName>
        <fullName evidence="4">Porin-like protein NicP</fullName>
    </submittedName>
</protein>
<dbReference type="Pfam" id="PF03573">
    <property type="entry name" value="OprD"/>
    <property type="match status" value="1"/>
</dbReference>
<dbReference type="FunFam" id="2.40.160.10:FF:000008">
    <property type="entry name" value="OprD family porin"/>
    <property type="match status" value="1"/>
</dbReference>
<dbReference type="GO" id="GO:0015288">
    <property type="term" value="F:porin activity"/>
    <property type="evidence" value="ECO:0007669"/>
    <property type="project" value="TreeGrafter"/>
</dbReference>
<keyword evidence="5" id="KW-1185">Reference proteome</keyword>
<dbReference type="Gene3D" id="2.40.160.10">
    <property type="entry name" value="Porin"/>
    <property type="match status" value="1"/>
</dbReference>
<dbReference type="InterPro" id="IPR005318">
    <property type="entry name" value="OM_porin_bac"/>
</dbReference>
<gene>
    <name evidence="4" type="primary">nicP_13</name>
    <name evidence="4" type="ORF">PSEWESI4_04292</name>
</gene>
<sequence>MTTATWAEPLGLRLSRPFRISFLHASMIGEHRTPRSFAGAAVLLGVALSTSAPLHAEFLADSKASLELRNYYFNRDFRQESAVQSKAEEWAQGFLLRYESGYTEGPIGFGVDALGLLGIKLDSSPDRTGTGLLKSDREAPGRAQDEYGELGVTAKLRVSNSTLKYGTLFPKLPIALSNDSRLLPQTFRGTWLTSAEIENLSLDLGRFDRVNLRNSSDNERMQVFNGGARNIVLGRARDSDALDFAGATYKWLPTLTTSYHYGELDGIYRQHYFTLGHNLDLKEAGTLKSDLLWSRSVDDGGSNVDNRALGAMFSYALGAHKFGLAYQRMSGDTGFAYVNGADSYLVNLVQINDFGNEDEHSWQARYDFDFVALGIPGLSFMTRYLSGDNVHVVGRAEEGKEWERNSEFAYVIQSGSLKGLVMKWRNASSRSNFGGDIDENRLIVSYTLPLW</sequence>
<evidence type="ECO:0000256" key="2">
    <source>
        <dbReference type="ARBA" id="ARBA00022448"/>
    </source>
</evidence>
<keyword evidence="2" id="KW-0813">Transport</keyword>
<evidence type="ECO:0000256" key="1">
    <source>
        <dbReference type="ARBA" id="ARBA00009075"/>
    </source>
</evidence>
<evidence type="ECO:0000256" key="3">
    <source>
        <dbReference type="ARBA" id="ARBA00022729"/>
    </source>
</evidence>
<reference evidence="4 5" key="1">
    <citation type="submission" date="2020-08" db="EMBL/GenBank/DDBJ databases">
        <authorList>
            <person name="Criscuolo A."/>
        </authorList>
    </citation>
    <scope>NUCLEOTIDE SEQUENCE [LARGE SCALE GENOMIC DNA]</scope>
    <source>
        <strain evidence="4">CIP111764</strain>
    </source>
</reference>
<evidence type="ECO:0000313" key="5">
    <source>
        <dbReference type="Proteomes" id="UP000583387"/>
    </source>
</evidence>
<dbReference type="GO" id="GO:0016020">
    <property type="term" value="C:membrane"/>
    <property type="evidence" value="ECO:0007669"/>
    <property type="project" value="InterPro"/>
</dbReference>
<dbReference type="InterPro" id="IPR023614">
    <property type="entry name" value="Porin_dom_sf"/>
</dbReference>
<comment type="similarity">
    <text evidence="1">Belongs to the outer membrane porin (Opr) (TC 1.B.25) family.</text>
</comment>
<dbReference type="AlphaFoldDB" id="A0A7U7IB79"/>
<dbReference type="PANTHER" id="PTHR34596">
    <property type="entry name" value="CHITOPORIN"/>
    <property type="match status" value="1"/>
</dbReference>
<organism evidence="4 5">
    <name type="scientific">Zestomonas carbonaria</name>
    <dbReference type="NCBI Taxonomy" id="2762745"/>
    <lineage>
        <taxon>Bacteria</taxon>
        <taxon>Pseudomonadati</taxon>
        <taxon>Pseudomonadota</taxon>
        <taxon>Gammaproteobacteria</taxon>
        <taxon>Pseudomonadales</taxon>
        <taxon>Pseudomonadaceae</taxon>
        <taxon>Zestomonas</taxon>
    </lineage>
</organism>
<accession>A0A7U7IB79</accession>
<proteinExistence type="inferred from homology"/>
<dbReference type="EMBL" id="CAJFCI010000080">
    <property type="protein sequence ID" value="CAD5109976.1"/>
    <property type="molecule type" value="Genomic_DNA"/>
</dbReference>
<comment type="caution">
    <text evidence="4">The sequence shown here is derived from an EMBL/GenBank/DDBJ whole genome shotgun (WGS) entry which is preliminary data.</text>
</comment>